<dbReference type="RefSeq" id="XP_033588351.1">
    <property type="nucleotide sequence ID" value="XM_033735531.1"/>
</dbReference>
<organism evidence="2 3">
    <name type="scientific">Neohortaea acidophila</name>
    <dbReference type="NCBI Taxonomy" id="245834"/>
    <lineage>
        <taxon>Eukaryota</taxon>
        <taxon>Fungi</taxon>
        <taxon>Dikarya</taxon>
        <taxon>Ascomycota</taxon>
        <taxon>Pezizomycotina</taxon>
        <taxon>Dothideomycetes</taxon>
        <taxon>Dothideomycetidae</taxon>
        <taxon>Mycosphaerellales</taxon>
        <taxon>Teratosphaeriaceae</taxon>
        <taxon>Neohortaea</taxon>
    </lineage>
</organism>
<dbReference type="AlphaFoldDB" id="A0A6A6PQ30"/>
<sequence length="175" mass="18649">MSLSSALLAALCICIGVATAQAPCPTDGNFKLHIGSRLQYLEPANPCKGDGCYTYFNTTKSTEYEFAIANGTTHLVLANVPAGSPARVGLYADTRPDPDHPVLDVILTSSPPTNMRCHIRPAPSDDDTCDLVCLGDYKGNVTQGSTILLGRAAHDQWALGHFEGGPKIKVKVEYT</sequence>
<keyword evidence="1" id="KW-0732">Signal</keyword>
<accession>A0A6A6PQ30</accession>
<proteinExistence type="predicted"/>
<protein>
    <recommendedName>
        <fullName evidence="4">Ubiquitin 3 binding protein But2 C-terminal domain-containing protein</fullName>
    </recommendedName>
</protein>
<dbReference type="GeneID" id="54476533"/>
<evidence type="ECO:0008006" key="4">
    <source>
        <dbReference type="Google" id="ProtNLM"/>
    </source>
</evidence>
<keyword evidence="3" id="KW-1185">Reference proteome</keyword>
<evidence type="ECO:0000313" key="3">
    <source>
        <dbReference type="Proteomes" id="UP000799767"/>
    </source>
</evidence>
<feature type="chain" id="PRO_5025345456" description="Ubiquitin 3 binding protein But2 C-terminal domain-containing protein" evidence="1">
    <location>
        <begin position="21"/>
        <end position="175"/>
    </location>
</feature>
<dbReference type="EMBL" id="MU001637">
    <property type="protein sequence ID" value="KAF2481781.1"/>
    <property type="molecule type" value="Genomic_DNA"/>
</dbReference>
<gene>
    <name evidence="2" type="ORF">BDY17DRAFT_311431</name>
</gene>
<feature type="signal peptide" evidence="1">
    <location>
        <begin position="1"/>
        <end position="20"/>
    </location>
</feature>
<evidence type="ECO:0000313" key="2">
    <source>
        <dbReference type="EMBL" id="KAF2481781.1"/>
    </source>
</evidence>
<dbReference type="Proteomes" id="UP000799767">
    <property type="component" value="Unassembled WGS sequence"/>
</dbReference>
<reference evidence="2" key="1">
    <citation type="journal article" date="2020" name="Stud. Mycol.">
        <title>101 Dothideomycetes genomes: a test case for predicting lifestyles and emergence of pathogens.</title>
        <authorList>
            <person name="Haridas S."/>
            <person name="Albert R."/>
            <person name="Binder M."/>
            <person name="Bloem J."/>
            <person name="Labutti K."/>
            <person name="Salamov A."/>
            <person name="Andreopoulos B."/>
            <person name="Baker S."/>
            <person name="Barry K."/>
            <person name="Bills G."/>
            <person name="Bluhm B."/>
            <person name="Cannon C."/>
            <person name="Castanera R."/>
            <person name="Culley D."/>
            <person name="Daum C."/>
            <person name="Ezra D."/>
            <person name="Gonzalez J."/>
            <person name="Henrissat B."/>
            <person name="Kuo A."/>
            <person name="Liang C."/>
            <person name="Lipzen A."/>
            <person name="Lutzoni F."/>
            <person name="Magnuson J."/>
            <person name="Mondo S."/>
            <person name="Nolan M."/>
            <person name="Ohm R."/>
            <person name="Pangilinan J."/>
            <person name="Park H.-J."/>
            <person name="Ramirez L."/>
            <person name="Alfaro M."/>
            <person name="Sun H."/>
            <person name="Tritt A."/>
            <person name="Yoshinaga Y."/>
            <person name="Zwiers L.-H."/>
            <person name="Turgeon B."/>
            <person name="Goodwin S."/>
            <person name="Spatafora J."/>
            <person name="Crous P."/>
            <person name="Grigoriev I."/>
        </authorList>
    </citation>
    <scope>NUCLEOTIDE SEQUENCE</scope>
    <source>
        <strain evidence="2">CBS 113389</strain>
    </source>
</reference>
<name>A0A6A6PQ30_9PEZI</name>
<evidence type="ECO:0000256" key="1">
    <source>
        <dbReference type="SAM" id="SignalP"/>
    </source>
</evidence>